<accession>A0A167YQR0</accession>
<proteinExistence type="predicted"/>
<evidence type="ECO:0000313" key="1">
    <source>
        <dbReference type="EMBL" id="KZN94411.1"/>
    </source>
</evidence>
<protein>
    <submittedName>
        <fullName evidence="1">Uncharacterized protein</fullName>
    </submittedName>
</protein>
<sequence>MIHPTISEIYHEAKANMANNRNIPTVGEWELDLLTRLRVQREEREQARGQILSEFRLLVGMTQAIIATAHPQDVAAQNMLWELHGRAEILRMEWIVIRSTA</sequence>
<reference evidence="1" key="1">
    <citation type="journal article" date="2014" name="Genome Announc.">
        <title>Complete sequencing and chromosome-scale genome assembly of the industrial progenitor strain P2niaD18 from the penicillin producer Penicillium chrysogenum.</title>
        <authorList>
            <person name="Specht T."/>
            <person name="Dahlmann T.A."/>
            <person name="Zadra I."/>
            <person name="Kurnsteiner H."/>
            <person name="Kuck U."/>
        </authorList>
    </citation>
    <scope>NUCLEOTIDE SEQUENCE [LARGE SCALE GENOMIC DNA]</scope>
    <source>
        <strain evidence="1">P2niaD18</strain>
    </source>
</reference>
<organism evidence="1">
    <name type="scientific">Penicillium chrysogenum</name>
    <name type="common">Penicillium notatum</name>
    <dbReference type="NCBI Taxonomy" id="5076"/>
    <lineage>
        <taxon>Eukaryota</taxon>
        <taxon>Fungi</taxon>
        <taxon>Dikarya</taxon>
        <taxon>Ascomycota</taxon>
        <taxon>Pezizomycotina</taxon>
        <taxon>Eurotiomycetes</taxon>
        <taxon>Eurotiomycetidae</taxon>
        <taxon>Eurotiales</taxon>
        <taxon>Aspergillaceae</taxon>
        <taxon>Penicillium</taxon>
        <taxon>Penicillium chrysogenum species complex</taxon>
    </lineage>
</organism>
<dbReference type="Proteomes" id="UP000076449">
    <property type="component" value="Chromosome I"/>
</dbReference>
<gene>
    <name evidence="1" type="ORF">EN45_046080</name>
</gene>
<dbReference type="AlphaFoldDB" id="A0A167YQR0"/>
<dbReference type="EMBL" id="CM002798">
    <property type="protein sequence ID" value="KZN94411.1"/>
    <property type="molecule type" value="Genomic_DNA"/>
</dbReference>
<name>A0A167YQR0_PENCH</name>